<evidence type="ECO:0000256" key="2">
    <source>
        <dbReference type="ARBA" id="ARBA00022801"/>
    </source>
</evidence>
<dbReference type="PANTHER" id="PTHR43798:SF14">
    <property type="entry name" value="SERINE HYDROLASE-LIKE PROTEIN DDB_G0286239"/>
    <property type="match status" value="1"/>
</dbReference>
<gene>
    <name evidence="4" type="ORF">O3G_MSEX011966</name>
</gene>
<dbReference type="InterPro" id="IPR029058">
    <property type="entry name" value="AB_hydrolase_fold"/>
</dbReference>
<dbReference type="AlphaFoldDB" id="A0A921ZLY1"/>
<dbReference type="InterPro" id="IPR000073">
    <property type="entry name" value="AB_hydrolase_1"/>
</dbReference>
<evidence type="ECO:0000259" key="3">
    <source>
        <dbReference type="Pfam" id="PF00561"/>
    </source>
</evidence>
<protein>
    <recommendedName>
        <fullName evidence="3">AB hydrolase-1 domain-containing protein</fullName>
    </recommendedName>
</protein>
<keyword evidence="2" id="KW-0378">Hydrolase</keyword>
<accession>A0A921ZLY1</accession>
<sequence length="301" mass="34674">MKILNEWFIEVPWGKIALISWGSPGGEPVLLIHGRQDSASTFIPLLELMPEQYYYVGIDMPGNGRSDPFPVGIKITRLHFIAAMEMVLKHLGWESFIFIGHSMGCEQGLFYNAVHPWRIRKQILLDAIPSLQRLQVFDVSEYFKTFYDNYYSNYMKENFGTKLYTREKAIEAVMRARELTREQGELILERNLIDMGDRMFRLSWDNRLKSPAPQNYTNEYYYALFSKNTPPTLLLSASDGAKGYDKGKEGAQKLIADLKSNVANFQLVEVLGGHDVHFTNPDRCAPHILKFLEKDFGRSKL</sequence>
<dbReference type="Pfam" id="PF00561">
    <property type="entry name" value="Abhydrolase_1"/>
    <property type="match status" value="1"/>
</dbReference>
<dbReference type="EMBL" id="JH668670">
    <property type="protein sequence ID" value="KAG6460422.1"/>
    <property type="molecule type" value="Genomic_DNA"/>
</dbReference>
<dbReference type="Gene3D" id="3.40.50.1820">
    <property type="entry name" value="alpha/beta hydrolase"/>
    <property type="match status" value="1"/>
</dbReference>
<keyword evidence="5" id="KW-1185">Reference proteome</keyword>
<organism evidence="4 5">
    <name type="scientific">Manduca sexta</name>
    <name type="common">Tobacco hawkmoth</name>
    <name type="synonym">Tobacco hornworm</name>
    <dbReference type="NCBI Taxonomy" id="7130"/>
    <lineage>
        <taxon>Eukaryota</taxon>
        <taxon>Metazoa</taxon>
        <taxon>Ecdysozoa</taxon>
        <taxon>Arthropoda</taxon>
        <taxon>Hexapoda</taxon>
        <taxon>Insecta</taxon>
        <taxon>Pterygota</taxon>
        <taxon>Neoptera</taxon>
        <taxon>Endopterygota</taxon>
        <taxon>Lepidoptera</taxon>
        <taxon>Glossata</taxon>
        <taxon>Ditrysia</taxon>
        <taxon>Bombycoidea</taxon>
        <taxon>Sphingidae</taxon>
        <taxon>Sphinginae</taxon>
        <taxon>Sphingini</taxon>
        <taxon>Manduca</taxon>
    </lineage>
</organism>
<reference evidence="4" key="2">
    <citation type="submission" date="2020-12" db="EMBL/GenBank/DDBJ databases">
        <authorList>
            <person name="Kanost M."/>
        </authorList>
    </citation>
    <scope>NUCLEOTIDE SEQUENCE</scope>
</reference>
<proteinExistence type="inferred from homology"/>
<comment type="similarity">
    <text evidence="1">Belongs to the AB hydrolase superfamily.</text>
</comment>
<evidence type="ECO:0000256" key="1">
    <source>
        <dbReference type="ARBA" id="ARBA00008645"/>
    </source>
</evidence>
<evidence type="ECO:0000313" key="5">
    <source>
        <dbReference type="Proteomes" id="UP000791440"/>
    </source>
</evidence>
<dbReference type="PANTHER" id="PTHR43798">
    <property type="entry name" value="MONOACYLGLYCEROL LIPASE"/>
    <property type="match status" value="1"/>
</dbReference>
<dbReference type="InterPro" id="IPR050266">
    <property type="entry name" value="AB_hydrolase_sf"/>
</dbReference>
<reference evidence="4" key="1">
    <citation type="journal article" date="2016" name="Insect Biochem. Mol. Biol.">
        <title>Multifaceted biological insights from a draft genome sequence of the tobacco hornworm moth, Manduca sexta.</title>
        <authorList>
            <person name="Kanost M.R."/>
            <person name="Arrese E.L."/>
            <person name="Cao X."/>
            <person name="Chen Y.R."/>
            <person name="Chellapilla S."/>
            <person name="Goldsmith M.R."/>
            <person name="Grosse-Wilde E."/>
            <person name="Heckel D.G."/>
            <person name="Herndon N."/>
            <person name="Jiang H."/>
            <person name="Papanicolaou A."/>
            <person name="Qu J."/>
            <person name="Soulages J.L."/>
            <person name="Vogel H."/>
            <person name="Walters J."/>
            <person name="Waterhouse R.M."/>
            <person name="Ahn S.J."/>
            <person name="Almeida F.C."/>
            <person name="An C."/>
            <person name="Aqrawi P."/>
            <person name="Bretschneider A."/>
            <person name="Bryant W.B."/>
            <person name="Bucks S."/>
            <person name="Chao H."/>
            <person name="Chevignon G."/>
            <person name="Christen J.M."/>
            <person name="Clarke D.F."/>
            <person name="Dittmer N.T."/>
            <person name="Ferguson L.C.F."/>
            <person name="Garavelou S."/>
            <person name="Gordon K.H.J."/>
            <person name="Gunaratna R.T."/>
            <person name="Han Y."/>
            <person name="Hauser F."/>
            <person name="He Y."/>
            <person name="Heidel-Fischer H."/>
            <person name="Hirsh A."/>
            <person name="Hu Y."/>
            <person name="Jiang H."/>
            <person name="Kalra D."/>
            <person name="Klinner C."/>
            <person name="Konig C."/>
            <person name="Kovar C."/>
            <person name="Kroll A.R."/>
            <person name="Kuwar S.S."/>
            <person name="Lee S.L."/>
            <person name="Lehman R."/>
            <person name="Li K."/>
            <person name="Li Z."/>
            <person name="Liang H."/>
            <person name="Lovelace S."/>
            <person name="Lu Z."/>
            <person name="Mansfield J.H."/>
            <person name="McCulloch K.J."/>
            <person name="Mathew T."/>
            <person name="Morton B."/>
            <person name="Muzny D.M."/>
            <person name="Neunemann D."/>
            <person name="Ongeri F."/>
            <person name="Pauchet Y."/>
            <person name="Pu L.L."/>
            <person name="Pyrousis I."/>
            <person name="Rao X.J."/>
            <person name="Redding A."/>
            <person name="Roesel C."/>
            <person name="Sanchez-Gracia A."/>
            <person name="Schaack S."/>
            <person name="Shukla A."/>
            <person name="Tetreau G."/>
            <person name="Wang Y."/>
            <person name="Xiong G.H."/>
            <person name="Traut W."/>
            <person name="Walsh T.K."/>
            <person name="Worley K.C."/>
            <person name="Wu D."/>
            <person name="Wu W."/>
            <person name="Wu Y.Q."/>
            <person name="Zhang X."/>
            <person name="Zou Z."/>
            <person name="Zucker H."/>
            <person name="Briscoe A.D."/>
            <person name="Burmester T."/>
            <person name="Clem R.J."/>
            <person name="Feyereisen R."/>
            <person name="Grimmelikhuijzen C.J.P."/>
            <person name="Hamodrakas S.J."/>
            <person name="Hansson B.S."/>
            <person name="Huguet E."/>
            <person name="Jermiin L.S."/>
            <person name="Lan Q."/>
            <person name="Lehman H.K."/>
            <person name="Lorenzen M."/>
            <person name="Merzendorfer H."/>
            <person name="Michalopoulos I."/>
            <person name="Morton D.B."/>
            <person name="Muthukrishnan S."/>
            <person name="Oakeshott J.G."/>
            <person name="Palmer W."/>
            <person name="Park Y."/>
            <person name="Passarelli A.L."/>
            <person name="Rozas J."/>
            <person name="Schwartz L.M."/>
            <person name="Smith W."/>
            <person name="Southgate A."/>
            <person name="Vilcinskas A."/>
            <person name="Vogt R."/>
            <person name="Wang P."/>
            <person name="Werren J."/>
            <person name="Yu X.Q."/>
            <person name="Zhou J.J."/>
            <person name="Brown S.J."/>
            <person name="Scherer S.E."/>
            <person name="Richards S."/>
            <person name="Blissard G.W."/>
        </authorList>
    </citation>
    <scope>NUCLEOTIDE SEQUENCE</scope>
</reference>
<feature type="domain" description="AB hydrolase-1" evidence="3">
    <location>
        <begin position="28"/>
        <end position="281"/>
    </location>
</feature>
<dbReference type="Proteomes" id="UP000791440">
    <property type="component" value="Unassembled WGS sequence"/>
</dbReference>
<evidence type="ECO:0000313" key="4">
    <source>
        <dbReference type="EMBL" id="KAG6460423.1"/>
    </source>
</evidence>
<comment type="caution">
    <text evidence="4">The sequence shown here is derived from an EMBL/GenBank/DDBJ whole genome shotgun (WGS) entry which is preliminary data.</text>
</comment>
<dbReference type="SUPFAM" id="SSF53474">
    <property type="entry name" value="alpha/beta-Hydrolases"/>
    <property type="match status" value="1"/>
</dbReference>
<dbReference type="GO" id="GO:0016020">
    <property type="term" value="C:membrane"/>
    <property type="evidence" value="ECO:0007669"/>
    <property type="project" value="TreeGrafter"/>
</dbReference>
<name>A0A921ZLY1_MANSE</name>
<dbReference type="GO" id="GO:0016787">
    <property type="term" value="F:hydrolase activity"/>
    <property type="evidence" value="ECO:0007669"/>
    <property type="project" value="UniProtKB-KW"/>
</dbReference>
<dbReference type="EMBL" id="JH668670">
    <property type="protein sequence ID" value="KAG6460423.1"/>
    <property type="molecule type" value="Genomic_DNA"/>
</dbReference>